<reference evidence="4 5" key="1">
    <citation type="submission" date="2019-07" db="EMBL/GenBank/DDBJ databases">
        <title>Tepidimonas fonticaldi AT-A2 draft genome.</title>
        <authorList>
            <person name="Da Costa M.S."/>
            <person name="Froufe H.J.C."/>
            <person name="Egas C."/>
            <person name="Albuquerque L."/>
        </authorList>
    </citation>
    <scope>NUCLEOTIDE SEQUENCE [LARGE SCALE GENOMIC DNA]</scope>
    <source>
        <strain evidence="4 5">AT-A2</strain>
    </source>
</reference>
<dbReference type="NCBIfam" id="NF033682">
    <property type="entry name" value="retention_LapA"/>
    <property type="match status" value="1"/>
</dbReference>
<dbReference type="EMBL" id="VJOO01000045">
    <property type="protein sequence ID" value="TSE34405.1"/>
    <property type="molecule type" value="Genomic_DNA"/>
</dbReference>
<name>A0A554XF03_9BURK</name>
<evidence type="ECO:0000313" key="5">
    <source>
        <dbReference type="Proteomes" id="UP000316388"/>
    </source>
</evidence>
<feature type="compositionally biased region" description="Polar residues" evidence="2">
    <location>
        <begin position="277"/>
        <end position="299"/>
    </location>
</feature>
<feature type="region of interest" description="Disordered" evidence="2">
    <location>
        <begin position="147"/>
        <end position="299"/>
    </location>
</feature>
<organism evidence="4 5">
    <name type="scientific">Tepidimonas fonticaldi</name>
    <dbReference type="NCBI Taxonomy" id="1101373"/>
    <lineage>
        <taxon>Bacteria</taxon>
        <taxon>Pseudomonadati</taxon>
        <taxon>Pseudomonadota</taxon>
        <taxon>Betaproteobacteria</taxon>
        <taxon>Burkholderiales</taxon>
        <taxon>Tepidimonas</taxon>
    </lineage>
</organism>
<gene>
    <name evidence="4" type="ORF">Tfont_02672</name>
</gene>
<keyword evidence="1" id="KW-0945">Host-virus interaction</keyword>
<dbReference type="Proteomes" id="UP000316388">
    <property type="component" value="Unassembled WGS sequence"/>
</dbReference>
<dbReference type="PANTHER" id="PTHR13037:SF24">
    <property type="entry name" value="POLYCOMB PROTEIN PCL-RELATED"/>
    <property type="match status" value="1"/>
</dbReference>
<sequence length="935" mass="95179">MAKATILSLNGNAVIVGPDGTARAAKVGDVVQKGETLRTAAGARVELLMDDGQILAMGPAQAVRVDETLVQTDATPTSADAAVQPQTVEQITQILEQGGDLTQELEAAAAGAAGGTGGDGSSFVRLLRITEGVDPLAYDYQFNPEGPIDAPLLTADVPPATEPPATEPPATEPPATEPPATEPPATEPPATEPPATEPPATEPPATEPPATEPPATEPPATEPPATEPPATQPPVTQPPVSEPPVTPAPVQPVLGPGAGTVHESSLNGQSGQNNQGTQASESFDSITGTIVYTPGNSGNERLQIQDKDGKWVDVTSGGVVEGQYGRLTVTVSGGNYTFSYELSGAVNHDKREAGGGDDGRYDDDTLPESFPMQAISGSGNVSSEIRITITDDGPSVDRVQEAELPVLQQTDAGTAAGNGPEEDPTSGEFKAAFQVIFGADGPKMVLVGEGAEAERVADGMRYGLRFEEGAGTGLKATLTDSEIKLYPGAGGVVQGRDAEGNVIFTLSIDDKTGVVTFDQVGAIKHAVPDGAAGGADELQALAAGAISVVAKATDGDMDTAENTFDLGGRLVFGDDVPLVKLEEEAELPVLQQTDAGTAAGNGPEEDPTSGEFKAAFQVIFGADGPKMVLVGEGAEAERVADGMRYGLRFEEGAGTGLKATLTDSEIKLYPGAGGVVQGRDAEGNVIFTLSIDDKTGVVTFDQVGAIKHAVPDGAAGGADELQALAAGAISVVAKATDGDMDTAENTFDLGGRLVFGDDVPKLILGADEKPVGLQRLDLEEESVKDAKGNVVGNNEADGLGTQGGGTIKEGVIHWGADTFGGVAKATVGGTDYDPAGGVITVRFGVDGKALPSGSSDPVGAILTIQATGSDAGKYTLEVVGALQHGSATHTDLYGLDKAGRDAAMQAAEDWLALSTITLVGQDKDGDRIQSSLKYS</sequence>
<dbReference type="PRINTS" id="PR01217">
    <property type="entry name" value="PRICHEXTENSN"/>
</dbReference>
<protein>
    <recommendedName>
        <fullName evidence="3">DUF5801 domain-containing protein</fullName>
    </recommendedName>
</protein>
<evidence type="ECO:0000259" key="3">
    <source>
        <dbReference type="Pfam" id="PF19116"/>
    </source>
</evidence>
<dbReference type="InterPro" id="IPR047777">
    <property type="entry name" value="LapA-like_RM"/>
</dbReference>
<dbReference type="RefSeq" id="WP_143969834.1">
    <property type="nucleotide sequence ID" value="NZ_VJOO01000045.1"/>
</dbReference>
<feature type="domain" description="DUF5801" evidence="3">
    <location>
        <begin position="599"/>
        <end position="750"/>
    </location>
</feature>
<proteinExistence type="predicted"/>
<dbReference type="Pfam" id="PF19116">
    <property type="entry name" value="DUF5801"/>
    <property type="match status" value="2"/>
</dbReference>
<comment type="caution">
    <text evidence="4">The sequence shown here is derived from an EMBL/GenBank/DDBJ whole genome shotgun (WGS) entry which is preliminary data.</text>
</comment>
<feature type="compositionally biased region" description="Pro residues" evidence="2">
    <location>
        <begin position="160"/>
        <end position="250"/>
    </location>
</feature>
<feature type="domain" description="DUF5801" evidence="3">
    <location>
        <begin position="416"/>
        <end position="567"/>
    </location>
</feature>
<dbReference type="PANTHER" id="PTHR13037">
    <property type="entry name" value="FORMIN"/>
    <property type="match status" value="1"/>
</dbReference>
<accession>A0A554XF03</accession>
<dbReference type="AlphaFoldDB" id="A0A554XF03"/>
<dbReference type="InterPro" id="IPR043824">
    <property type="entry name" value="DUF5801"/>
</dbReference>
<evidence type="ECO:0000313" key="4">
    <source>
        <dbReference type="EMBL" id="TSE34405.1"/>
    </source>
</evidence>
<evidence type="ECO:0000256" key="2">
    <source>
        <dbReference type="SAM" id="MobiDB-lite"/>
    </source>
</evidence>
<feature type="compositionally biased region" description="Low complexity" evidence="2">
    <location>
        <begin position="264"/>
        <end position="276"/>
    </location>
</feature>
<evidence type="ECO:0000256" key="1">
    <source>
        <dbReference type="ARBA" id="ARBA00022581"/>
    </source>
</evidence>